<evidence type="ECO:0000256" key="2">
    <source>
        <dbReference type="ARBA" id="ARBA00023315"/>
    </source>
</evidence>
<name>A0A4R1B8S7_9BACT</name>
<dbReference type="Pfam" id="PF13673">
    <property type="entry name" value="Acetyltransf_10"/>
    <property type="match status" value="1"/>
</dbReference>
<dbReference type="PROSITE" id="PS51186">
    <property type="entry name" value="GNAT"/>
    <property type="match status" value="1"/>
</dbReference>
<dbReference type="AlphaFoldDB" id="A0A4R1B8S7"/>
<feature type="domain" description="N-acetyltransferase" evidence="3">
    <location>
        <begin position="1"/>
        <end position="142"/>
    </location>
</feature>
<dbReference type="EMBL" id="SJZI01000046">
    <property type="protein sequence ID" value="TCJ13255.1"/>
    <property type="molecule type" value="Genomic_DNA"/>
</dbReference>
<proteinExistence type="predicted"/>
<evidence type="ECO:0000256" key="1">
    <source>
        <dbReference type="ARBA" id="ARBA00022679"/>
    </source>
</evidence>
<accession>A0A4R1B8S7</accession>
<organism evidence="4 5">
    <name type="scientific">Flaviaesturariibacter flavus</name>
    <dbReference type="NCBI Taxonomy" id="2502780"/>
    <lineage>
        <taxon>Bacteria</taxon>
        <taxon>Pseudomonadati</taxon>
        <taxon>Bacteroidota</taxon>
        <taxon>Chitinophagia</taxon>
        <taxon>Chitinophagales</taxon>
        <taxon>Chitinophagaceae</taxon>
        <taxon>Flaviaestuariibacter</taxon>
    </lineage>
</organism>
<dbReference type="PANTHER" id="PTHR43877">
    <property type="entry name" value="AMINOALKYLPHOSPHONATE N-ACETYLTRANSFERASE-RELATED-RELATED"/>
    <property type="match status" value="1"/>
</dbReference>
<dbReference type="InterPro" id="IPR016181">
    <property type="entry name" value="Acyl_CoA_acyltransferase"/>
</dbReference>
<keyword evidence="1 4" id="KW-0808">Transferase</keyword>
<evidence type="ECO:0000259" key="3">
    <source>
        <dbReference type="PROSITE" id="PS51186"/>
    </source>
</evidence>
<evidence type="ECO:0000313" key="5">
    <source>
        <dbReference type="Proteomes" id="UP000295334"/>
    </source>
</evidence>
<sequence>MALKIIDHGTPEYDEMVQLREEILRRPLGLSFEPGELEKEKDNILMVAYEDDHLLGCCMLVEEAPDTVRLRQMAVLNDLQGKGIGKALMSFAENIARDRGYKKITMHARKNAQGFYEKMGYKKKGEEFREITIPHYVMEKAL</sequence>
<reference evidence="4 5" key="1">
    <citation type="submission" date="2019-03" db="EMBL/GenBank/DDBJ databases">
        <authorList>
            <person name="Kim M.K.M."/>
        </authorList>
    </citation>
    <scope>NUCLEOTIDE SEQUENCE [LARGE SCALE GENOMIC DNA]</scope>
    <source>
        <strain evidence="4 5">17J68-12</strain>
    </source>
</reference>
<dbReference type="CDD" id="cd04301">
    <property type="entry name" value="NAT_SF"/>
    <property type="match status" value="1"/>
</dbReference>
<dbReference type="InterPro" id="IPR000182">
    <property type="entry name" value="GNAT_dom"/>
</dbReference>
<dbReference type="Gene3D" id="3.40.630.30">
    <property type="match status" value="1"/>
</dbReference>
<comment type="caution">
    <text evidence="4">The sequence shown here is derived from an EMBL/GenBank/DDBJ whole genome shotgun (WGS) entry which is preliminary data.</text>
</comment>
<dbReference type="InterPro" id="IPR050832">
    <property type="entry name" value="Bact_Acetyltransf"/>
</dbReference>
<dbReference type="OrthoDB" id="2352823at2"/>
<dbReference type="Proteomes" id="UP000295334">
    <property type="component" value="Unassembled WGS sequence"/>
</dbReference>
<evidence type="ECO:0000313" key="4">
    <source>
        <dbReference type="EMBL" id="TCJ13255.1"/>
    </source>
</evidence>
<dbReference type="SUPFAM" id="SSF55729">
    <property type="entry name" value="Acyl-CoA N-acyltransferases (Nat)"/>
    <property type="match status" value="1"/>
</dbReference>
<gene>
    <name evidence="4" type="ORF">EPD60_12725</name>
</gene>
<keyword evidence="5" id="KW-1185">Reference proteome</keyword>
<dbReference type="GO" id="GO:0016747">
    <property type="term" value="F:acyltransferase activity, transferring groups other than amino-acyl groups"/>
    <property type="evidence" value="ECO:0007669"/>
    <property type="project" value="InterPro"/>
</dbReference>
<keyword evidence="2" id="KW-0012">Acyltransferase</keyword>
<dbReference type="RefSeq" id="WP_131449900.1">
    <property type="nucleotide sequence ID" value="NZ_SJZI01000046.1"/>
</dbReference>
<protein>
    <submittedName>
        <fullName evidence="4">GNAT family N-acetyltransferase</fullName>
    </submittedName>
</protein>